<evidence type="ECO:0000256" key="1">
    <source>
        <dbReference type="ARBA" id="ARBA00001974"/>
    </source>
</evidence>
<evidence type="ECO:0000313" key="32">
    <source>
        <dbReference type="EMBL" id="CAJ0591434.1"/>
    </source>
</evidence>
<gene>
    <name evidence="32" type="ORF">CYNAS_LOCUS3417</name>
</gene>
<evidence type="ECO:0000256" key="10">
    <source>
        <dbReference type="ARBA" id="ARBA00022946"/>
    </source>
</evidence>
<evidence type="ECO:0000259" key="29">
    <source>
        <dbReference type="Pfam" id="PF00441"/>
    </source>
</evidence>
<comment type="caution">
    <text evidence="32">The sequence shown here is derived from an EMBL/GenBank/DDBJ whole genome shotgun (WGS) entry which is preliminary data.</text>
</comment>
<evidence type="ECO:0000256" key="25">
    <source>
        <dbReference type="ARBA" id="ARBA00049552"/>
    </source>
</evidence>
<reference evidence="32" key="1">
    <citation type="submission" date="2023-07" db="EMBL/GenBank/DDBJ databases">
        <authorList>
            <consortium name="CYATHOMIX"/>
        </authorList>
    </citation>
    <scope>NUCLEOTIDE SEQUENCE</scope>
    <source>
        <strain evidence="32">N/A</strain>
    </source>
</reference>
<evidence type="ECO:0000256" key="12">
    <source>
        <dbReference type="ARBA" id="ARBA00023002"/>
    </source>
</evidence>
<comment type="catalytic activity">
    <reaction evidence="26">
        <text>2-methylpropanoyl-CoA + oxidized [electron-transfer flavoprotein] + H(+) = 2-methylpropenoyl-CoA + reduced [electron-transfer flavoprotein]</text>
        <dbReference type="Rhea" id="RHEA:44180"/>
        <dbReference type="Rhea" id="RHEA-COMP:10685"/>
        <dbReference type="Rhea" id="RHEA-COMP:10686"/>
        <dbReference type="ChEBI" id="CHEBI:15378"/>
        <dbReference type="ChEBI" id="CHEBI:57338"/>
        <dbReference type="ChEBI" id="CHEBI:57692"/>
        <dbReference type="ChEBI" id="CHEBI:58307"/>
        <dbReference type="ChEBI" id="CHEBI:62500"/>
    </reaction>
    <physiologicalReaction direction="left-to-right" evidence="26">
        <dbReference type="Rhea" id="RHEA:44181"/>
    </physiologicalReaction>
</comment>
<dbReference type="Pfam" id="PF02771">
    <property type="entry name" value="Acyl-CoA_dh_N"/>
    <property type="match status" value="1"/>
</dbReference>
<keyword evidence="9" id="KW-0276">Fatty acid metabolism</keyword>
<dbReference type="EMBL" id="CATQJL010000001">
    <property type="protein sequence ID" value="CAJ0591434.1"/>
    <property type="molecule type" value="Genomic_DNA"/>
</dbReference>
<evidence type="ECO:0000259" key="30">
    <source>
        <dbReference type="Pfam" id="PF02770"/>
    </source>
</evidence>
<feature type="domain" description="Acyl-CoA oxidase/dehydrogenase middle" evidence="30">
    <location>
        <begin position="139"/>
        <end position="234"/>
    </location>
</feature>
<feature type="domain" description="Acyl-CoA dehydrogenase/oxidase N-terminal" evidence="31">
    <location>
        <begin position="27"/>
        <end position="134"/>
    </location>
</feature>
<dbReference type="EC" id="1.3.8.5" evidence="16"/>
<dbReference type="PROSITE" id="PS00073">
    <property type="entry name" value="ACYL_COA_DH_2"/>
    <property type="match status" value="1"/>
</dbReference>
<dbReference type="PANTHER" id="PTHR43884:SF1">
    <property type="entry name" value="SHORT_BRANCHED CHAIN SPECIFIC ACYL-COA DEHYDROGENASE, MITOCHONDRIAL"/>
    <property type="match status" value="1"/>
</dbReference>
<feature type="domain" description="Acyl-CoA dehydrogenase/oxidase C-terminal" evidence="29">
    <location>
        <begin position="246"/>
        <end position="392"/>
    </location>
</feature>
<dbReference type="InterPro" id="IPR009075">
    <property type="entry name" value="AcylCo_DH/oxidase_C"/>
</dbReference>
<name>A0AA36DRJ4_CYLNA</name>
<keyword evidence="10" id="KW-0809">Transit peptide</keyword>
<comment type="pathway">
    <text evidence="3">Lipid metabolism; mitochondrial fatty acid beta-oxidation.</text>
</comment>
<dbReference type="GO" id="GO:0050660">
    <property type="term" value="F:flavin adenine dinucleotide binding"/>
    <property type="evidence" value="ECO:0007669"/>
    <property type="project" value="InterPro"/>
</dbReference>
<evidence type="ECO:0000256" key="5">
    <source>
        <dbReference type="ARBA" id="ARBA00011881"/>
    </source>
</evidence>
<evidence type="ECO:0000256" key="24">
    <source>
        <dbReference type="ARBA" id="ARBA00049192"/>
    </source>
</evidence>
<comment type="catalytic activity">
    <reaction evidence="21">
        <text>valproyl-CoA + oxidized [electron-transfer flavoprotein] + H(+) = (2E)-2-propylpent-2-enoyl-CoA + reduced [electron-transfer flavoprotein]</text>
        <dbReference type="Rhea" id="RHEA:65344"/>
        <dbReference type="Rhea" id="RHEA-COMP:10685"/>
        <dbReference type="Rhea" id="RHEA-COMP:10686"/>
        <dbReference type="ChEBI" id="CHEBI:15378"/>
        <dbReference type="ChEBI" id="CHEBI:57692"/>
        <dbReference type="ChEBI" id="CHEBI:58307"/>
        <dbReference type="ChEBI" id="CHEBI:156457"/>
        <dbReference type="ChEBI" id="CHEBI:156458"/>
    </reaction>
    <physiologicalReaction direction="left-to-right" evidence="21">
        <dbReference type="Rhea" id="RHEA:65345"/>
    </physiologicalReaction>
</comment>
<accession>A0AA36DRJ4</accession>
<evidence type="ECO:0000256" key="20">
    <source>
        <dbReference type="ARBA" id="ARBA00048235"/>
    </source>
</evidence>
<keyword evidence="14" id="KW-0496">Mitochondrion</keyword>
<evidence type="ECO:0000259" key="31">
    <source>
        <dbReference type="Pfam" id="PF02771"/>
    </source>
</evidence>
<dbReference type="InterPro" id="IPR036250">
    <property type="entry name" value="AcylCo_DH-like_C"/>
</dbReference>
<evidence type="ECO:0000256" key="11">
    <source>
        <dbReference type="ARBA" id="ARBA00022990"/>
    </source>
</evidence>
<evidence type="ECO:0000256" key="17">
    <source>
        <dbReference type="ARBA" id="ARBA00039850"/>
    </source>
</evidence>
<comment type="subcellular location">
    <subcellularLocation>
        <location evidence="2">Mitochondrion matrix</location>
    </subcellularLocation>
</comment>
<dbReference type="FunFam" id="1.20.140.10:FF:000002">
    <property type="entry name" value="Acyl-CoA dehydrogenase short/branched chain"/>
    <property type="match status" value="1"/>
</dbReference>
<dbReference type="SUPFAM" id="SSF47203">
    <property type="entry name" value="Acyl-CoA dehydrogenase C-terminal domain-like"/>
    <property type="match status" value="1"/>
</dbReference>
<evidence type="ECO:0000256" key="16">
    <source>
        <dbReference type="ARBA" id="ARBA00039036"/>
    </source>
</evidence>
<evidence type="ECO:0000256" key="27">
    <source>
        <dbReference type="RuleBase" id="RU362125"/>
    </source>
</evidence>
<dbReference type="GO" id="GO:0005759">
    <property type="term" value="C:mitochondrial matrix"/>
    <property type="evidence" value="ECO:0007669"/>
    <property type="project" value="UniProtKB-SubCell"/>
</dbReference>
<comment type="subunit">
    <text evidence="5">Homotetramer.</text>
</comment>
<dbReference type="InterPro" id="IPR037069">
    <property type="entry name" value="AcylCoA_DH/ox_N_sf"/>
</dbReference>
<evidence type="ECO:0000256" key="18">
    <source>
        <dbReference type="ARBA" id="ARBA00041537"/>
    </source>
</evidence>
<dbReference type="GO" id="GO:0046395">
    <property type="term" value="P:carboxylic acid catabolic process"/>
    <property type="evidence" value="ECO:0007669"/>
    <property type="project" value="UniProtKB-ARBA"/>
</dbReference>
<comment type="catalytic activity">
    <reaction evidence="24">
        <text>hexanoyl-CoA + oxidized [electron-transfer flavoprotein] + H(+) = (2E)-hexenoyl-CoA + reduced [electron-transfer flavoprotein]</text>
        <dbReference type="Rhea" id="RHEA:43464"/>
        <dbReference type="Rhea" id="RHEA-COMP:10685"/>
        <dbReference type="Rhea" id="RHEA-COMP:10686"/>
        <dbReference type="ChEBI" id="CHEBI:15378"/>
        <dbReference type="ChEBI" id="CHEBI:57692"/>
        <dbReference type="ChEBI" id="CHEBI:58307"/>
        <dbReference type="ChEBI" id="CHEBI:62077"/>
        <dbReference type="ChEBI" id="CHEBI:62620"/>
    </reaction>
    <physiologicalReaction direction="left-to-right" evidence="24">
        <dbReference type="Rhea" id="RHEA:43465"/>
    </physiologicalReaction>
</comment>
<comment type="catalytic activity">
    <reaction evidence="20">
        <text>2-methylbutanoyl-CoA + oxidized [electron-transfer flavoprotein] + H(+) = (2E)-2-methylbut-2-enoyl-CoA + reduced [electron-transfer flavoprotein]</text>
        <dbReference type="Rhea" id="RHEA:43780"/>
        <dbReference type="Rhea" id="RHEA-COMP:10685"/>
        <dbReference type="Rhea" id="RHEA-COMP:10686"/>
        <dbReference type="ChEBI" id="CHEBI:15378"/>
        <dbReference type="ChEBI" id="CHEBI:57336"/>
        <dbReference type="ChEBI" id="CHEBI:57337"/>
        <dbReference type="ChEBI" id="CHEBI:57692"/>
        <dbReference type="ChEBI" id="CHEBI:58307"/>
        <dbReference type="EC" id="1.3.8.5"/>
    </reaction>
    <physiologicalReaction direction="left-to-right" evidence="20">
        <dbReference type="Rhea" id="RHEA:43781"/>
    </physiologicalReaction>
</comment>
<dbReference type="Pfam" id="PF00441">
    <property type="entry name" value="Acyl-CoA_dh_1"/>
    <property type="match status" value="1"/>
</dbReference>
<dbReference type="InterPro" id="IPR046373">
    <property type="entry name" value="Acyl-CoA_Oxase/DH_mid-dom_sf"/>
</dbReference>
<organism evidence="32 33">
    <name type="scientific">Cylicocyclus nassatus</name>
    <name type="common">Nematode worm</name>
    <dbReference type="NCBI Taxonomy" id="53992"/>
    <lineage>
        <taxon>Eukaryota</taxon>
        <taxon>Metazoa</taxon>
        <taxon>Ecdysozoa</taxon>
        <taxon>Nematoda</taxon>
        <taxon>Chromadorea</taxon>
        <taxon>Rhabditida</taxon>
        <taxon>Rhabditina</taxon>
        <taxon>Rhabditomorpha</taxon>
        <taxon>Strongyloidea</taxon>
        <taxon>Strongylidae</taxon>
        <taxon>Cylicocyclus</taxon>
    </lineage>
</organism>
<sequence>MTGPAIKARLDHEGHPPPPITQLNEYEISLKDTVRRFSHNVIKPLVREMDEKSQMHQSVITGAFENGFMGIEVPEQYGGPGTSFFDSILVVEELAKVDPSVSVFVDVQNTLVAPLIIEHGTEEQKQKYLPRICDEWVGSFCLSEVASGSDAFAMKTVAKKDGDDFLITGTKTWITNAGHASFFLVFANADPSKNYKGITCFLVDRNEEGVQVERKEDKLGIRASSTCPVHFESVRVPKSAILGEYGKGYKYAIECLNGGRIGIGAQMVGLAQGCYDNAIPHLQERKQFGSRIIDFQGIQHQIAQAAVEIEAARLLVYNAARMKDNDIKYVKEAAMAKLYSSQVATNVTSKCVEWLGGIGFTKEYPVEKFYRDAKIGTIYEGTSNIQLNTIAKLIDTEYKHHS</sequence>
<comment type="catalytic activity">
    <reaction evidence="25">
        <text>(2S)-2-methylbutanoyl-CoA + oxidized [electron-transfer flavoprotein] + H(+) = (2E)-2-methylbut-2-enoyl-CoA + reduced [electron-transfer flavoprotein]</text>
        <dbReference type="Rhea" id="RHEA:48256"/>
        <dbReference type="Rhea" id="RHEA-COMP:10685"/>
        <dbReference type="Rhea" id="RHEA-COMP:10686"/>
        <dbReference type="ChEBI" id="CHEBI:15378"/>
        <dbReference type="ChEBI" id="CHEBI:57337"/>
        <dbReference type="ChEBI" id="CHEBI:57692"/>
        <dbReference type="ChEBI" id="CHEBI:58307"/>
        <dbReference type="ChEBI" id="CHEBI:88166"/>
    </reaction>
    <physiologicalReaction direction="left-to-right" evidence="25">
        <dbReference type="Rhea" id="RHEA:48257"/>
    </physiologicalReaction>
</comment>
<keyword evidence="7 27" id="KW-0285">Flavoprotein</keyword>
<dbReference type="GO" id="GO:0006631">
    <property type="term" value="P:fatty acid metabolic process"/>
    <property type="evidence" value="ECO:0007669"/>
    <property type="project" value="UniProtKB-KW"/>
</dbReference>
<evidence type="ECO:0000256" key="4">
    <source>
        <dbReference type="ARBA" id="ARBA00009347"/>
    </source>
</evidence>
<dbReference type="AlphaFoldDB" id="A0AA36DRJ4"/>
<evidence type="ECO:0000256" key="13">
    <source>
        <dbReference type="ARBA" id="ARBA00023098"/>
    </source>
</evidence>
<protein>
    <recommendedName>
        <fullName evidence="17">Short/branched chain specific acyl-CoA dehydrogenase, mitochondrial</fullName>
        <ecNumber evidence="16">1.3.8.5</ecNumber>
    </recommendedName>
    <alternativeName>
        <fullName evidence="19">2-methyl branched chain acyl-CoA dehydrogenase</fullName>
    </alternativeName>
    <alternativeName>
        <fullName evidence="18">2-methylbutyryl-coenzyme A dehydrogenase</fullName>
    </alternativeName>
</protein>
<dbReference type="PROSITE" id="PS00072">
    <property type="entry name" value="ACYL_COA_DH_1"/>
    <property type="match status" value="1"/>
</dbReference>
<dbReference type="SUPFAM" id="SSF56645">
    <property type="entry name" value="Acyl-CoA dehydrogenase NM domain-like"/>
    <property type="match status" value="1"/>
</dbReference>
<evidence type="ECO:0000256" key="19">
    <source>
        <dbReference type="ARBA" id="ARBA00042821"/>
    </source>
</evidence>
<dbReference type="PIRSF" id="PIRSF016578">
    <property type="entry name" value="HsaA"/>
    <property type="match status" value="1"/>
</dbReference>
<comment type="similarity">
    <text evidence="4 27">Belongs to the acyl-CoA dehydrogenase family.</text>
</comment>
<evidence type="ECO:0000256" key="21">
    <source>
        <dbReference type="ARBA" id="ARBA00048307"/>
    </source>
</evidence>
<evidence type="ECO:0000256" key="26">
    <source>
        <dbReference type="ARBA" id="ARBA00051903"/>
    </source>
</evidence>
<evidence type="ECO:0000256" key="22">
    <source>
        <dbReference type="ARBA" id="ARBA00048592"/>
    </source>
</evidence>
<evidence type="ECO:0000256" key="7">
    <source>
        <dbReference type="ARBA" id="ARBA00022630"/>
    </source>
</evidence>
<keyword evidence="12 27" id="KW-0560">Oxidoreductase</keyword>
<keyword evidence="6" id="KW-0597">Phosphoprotein</keyword>
<evidence type="ECO:0000256" key="9">
    <source>
        <dbReference type="ARBA" id="ARBA00022832"/>
    </source>
</evidence>
<dbReference type="InterPro" id="IPR009100">
    <property type="entry name" value="AcylCoA_DH/oxidase_NM_dom_sf"/>
</dbReference>
<dbReference type="InterPro" id="IPR006091">
    <property type="entry name" value="Acyl-CoA_Oxase/DH_mid-dom"/>
</dbReference>
<evidence type="ECO:0000256" key="23">
    <source>
        <dbReference type="ARBA" id="ARBA00049096"/>
    </source>
</evidence>
<dbReference type="Gene3D" id="2.40.110.10">
    <property type="entry name" value="Butyryl-CoA Dehydrogenase, subunit A, domain 2"/>
    <property type="match status" value="1"/>
</dbReference>
<dbReference type="InterPro" id="IPR013786">
    <property type="entry name" value="AcylCoA_DH/ox_N"/>
</dbReference>
<evidence type="ECO:0000313" key="33">
    <source>
        <dbReference type="Proteomes" id="UP001176961"/>
    </source>
</evidence>
<dbReference type="GO" id="GO:0003853">
    <property type="term" value="F:short-chain 2-methyl fatty acyl-CoA dehydrogenase activity"/>
    <property type="evidence" value="ECO:0007669"/>
    <property type="project" value="UniProtKB-EC"/>
</dbReference>
<keyword evidence="8 27" id="KW-0274">FAD</keyword>
<comment type="cofactor">
    <cofactor evidence="1 27">
        <name>FAD</name>
        <dbReference type="ChEBI" id="CHEBI:57692"/>
    </cofactor>
</comment>
<comment type="pathway">
    <text evidence="15">Amino-acid degradation; L-isoleucine degradation.</text>
</comment>
<feature type="region of interest" description="Disordered" evidence="28">
    <location>
        <begin position="1"/>
        <end position="21"/>
    </location>
</feature>
<dbReference type="FunFam" id="1.10.540.10:FF:000012">
    <property type="entry name" value="Acyl-CoA dehydrogenase short/branched chain"/>
    <property type="match status" value="1"/>
</dbReference>
<dbReference type="Gene3D" id="1.10.540.10">
    <property type="entry name" value="Acyl-CoA dehydrogenase/oxidase, N-terminal domain"/>
    <property type="match status" value="1"/>
</dbReference>
<evidence type="ECO:0000256" key="14">
    <source>
        <dbReference type="ARBA" id="ARBA00023128"/>
    </source>
</evidence>
<dbReference type="Proteomes" id="UP001176961">
    <property type="component" value="Unassembled WGS sequence"/>
</dbReference>
<evidence type="ECO:0000256" key="6">
    <source>
        <dbReference type="ARBA" id="ARBA00022553"/>
    </source>
</evidence>
<evidence type="ECO:0000256" key="3">
    <source>
        <dbReference type="ARBA" id="ARBA00005198"/>
    </source>
</evidence>
<keyword evidence="11" id="KW-0007">Acetylation</keyword>
<evidence type="ECO:0000256" key="8">
    <source>
        <dbReference type="ARBA" id="ARBA00022827"/>
    </source>
</evidence>
<dbReference type="Pfam" id="PF02770">
    <property type="entry name" value="Acyl-CoA_dh_M"/>
    <property type="match status" value="1"/>
</dbReference>
<dbReference type="FunFam" id="2.40.110.10:FF:000001">
    <property type="entry name" value="Acyl-CoA dehydrogenase, mitochondrial"/>
    <property type="match status" value="1"/>
</dbReference>
<dbReference type="Gene3D" id="1.20.140.10">
    <property type="entry name" value="Butyryl-CoA Dehydrogenase, subunit A, domain 3"/>
    <property type="match status" value="1"/>
</dbReference>
<comment type="catalytic activity">
    <reaction evidence="22">
        <text>(2R)-2-methylbutanoyl-CoA + oxidized [electron-transfer flavoprotein] + H(+) = ethylacryloyl-CoA + reduced [electron-transfer flavoprotein]</text>
        <dbReference type="Rhea" id="RHEA:65296"/>
        <dbReference type="Rhea" id="RHEA-COMP:10685"/>
        <dbReference type="Rhea" id="RHEA-COMP:10686"/>
        <dbReference type="ChEBI" id="CHEBI:15378"/>
        <dbReference type="ChEBI" id="CHEBI:57692"/>
        <dbReference type="ChEBI" id="CHEBI:58307"/>
        <dbReference type="ChEBI" id="CHEBI:156439"/>
        <dbReference type="ChEBI" id="CHEBI:156440"/>
    </reaction>
    <physiologicalReaction direction="left-to-right" evidence="22">
        <dbReference type="Rhea" id="RHEA:65297"/>
    </physiologicalReaction>
</comment>
<keyword evidence="33" id="KW-1185">Reference proteome</keyword>
<evidence type="ECO:0000256" key="28">
    <source>
        <dbReference type="SAM" id="MobiDB-lite"/>
    </source>
</evidence>
<keyword evidence="13" id="KW-0443">Lipid metabolism</keyword>
<evidence type="ECO:0000256" key="2">
    <source>
        <dbReference type="ARBA" id="ARBA00004305"/>
    </source>
</evidence>
<dbReference type="CDD" id="cd01158">
    <property type="entry name" value="SCAD_SBCAD"/>
    <property type="match status" value="1"/>
</dbReference>
<proteinExistence type="inferred from homology"/>
<comment type="catalytic activity">
    <reaction evidence="23">
        <text>butanoyl-CoA + oxidized [electron-transfer flavoprotein] + H(+) = (2E)-butenoyl-CoA + reduced [electron-transfer flavoprotein]</text>
        <dbReference type="Rhea" id="RHEA:24004"/>
        <dbReference type="Rhea" id="RHEA-COMP:10685"/>
        <dbReference type="Rhea" id="RHEA-COMP:10686"/>
        <dbReference type="ChEBI" id="CHEBI:15378"/>
        <dbReference type="ChEBI" id="CHEBI:57332"/>
        <dbReference type="ChEBI" id="CHEBI:57371"/>
        <dbReference type="ChEBI" id="CHEBI:57692"/>
        <dbReference type="ChEBI" id="CHEBI:58307"/>
    </reaction>
    <physiologicalReaction direction="left-to-right" evidence="23">
        <dbReference type="Rhea" id="RHEA:24005"/>
    </physiologicalReaction>
</comment>
<evidence type="ECO:0000256" key="15">
    <source>
        <dbReference type="ARBA" id="ARBA00037895"/>
    </source>
</evidence>
<dbReference type="PANTHER" id="PTHR43884">
    <property type="entry name" value="ACYL-COA DEHYDROGENASE"/>
    <property type="match status" value="1"/>
</dbReference>
<dbReference type="InterPro" id="IPR006089">
    <property type="entry name" value="Acyl-CoA_DH_CS"/>
</dbReference>